<dbReference type="Gene3D" id="3.30.310.50">
    <property type="entry name" value="Alpha-D-phosphohexomutase, C-terminal domain"/>
    <property type="match status" value="1"/>
</dbReference>
<organism evidence="1 2">
    <name type="scientific">Burkholderia paludis</name>
    <dbReference type="NCBI Taxonomy" id="1506587"/>
    <lineage>
        <taxon>Bacteria</taxon>
        <taxon>Pseudomonadati</taxon>
        <taxon>Pseudomonadota</taxon>
        <taxon>Betaproteobacteria</taxon>
        <taxon>Burkholderiales</taxon>
        <taxon>Burkholderiaceae</taxon>
        <taxon>Burkholderia</taxon>
        <taxon>Burkholderia cepacia complex</taxon>
    </lineage>
</organism>
<dbReference type="EMBL" id="CABVQD010000002">
    <property type="protein sequence ID" value="VWB21627.1"/>
    <property type="molecule type" value="Genomic_DNA"/>
</dbReference>
<evidence type="ECO:0000313" key="1">
    <source>
        <dbReference type="EMBL" id="VWB21627.1"/>
    </source>
</evidence>
<dbReference type="Proteomes" id="UP000494330">
    <property type="component" value="Unassembled WGS sequence"/>
</dbReference>
<evidence type="ECO:0000313" key="2">
    <source>
        <dbReference type="Proteomes" id="UP000494330"/>
    </source>
</evidence>
<protein>
    <recommendedName>
        <fullName evidence="3">DUF2218 domain-containing protein</fullName>
    </recommendedName>
</protein>
<dbReference type="AlphaFoldDB" id="A0A6J5CXV7"/>
<accession>A0A6J5CXV7</accession>
<sequence length="139" mass="15578">MPLSVRHVRCGRPAARSRRVGALPETRCAGAGMTVCVESEIRPAPFVSTAEVTCAQADRVLFKLCKHYAIKVPVVFDAHRATVDFPYGTCRMERTGDLLRIRCETDSADKLAQMQYVMAEHLVLMSRNRELAIAWQRAD</sequence>
<dbReference type="Pfam" id="PF09981">
    <property type="entry name" value="DUF2218"/>
    <property type="match status" value="1"/>
</dbReference>
<reference evidence="1 2" key="1">
    <citation type="submission" date="2019-09" db="EMBL/GenBank/DDBJ databases">
        <authorList>
            <person name="Depoorter E."/>
        </authorList>
    </citation>
    <scope>NUCLEOTIDE SEQUENCE [LARGE SCALE GENOMIC DNA]</scope>
    <source>
        <strain evidence="1">LMG 30113</strain>
    </source>
</reference>
<gene>
    <name evidence="1" type="ORF">BPA30113_00715</name>
</gene>
<dbReference type="InterPro" id="IPR014543">
    <property type="entry name" value="UCP028291"/>
</dbReference>
<evidence type="ECO:0008006" key="3">
    <source>
        <dbReference type="Google" id="ProtNLM"/>
    </source>
</evidence>
<keyword evidence="2" id="KW-1185">Reference proteome</keyword>
<name>A0A6J5CXV7_9BURK</name>
<proteinExistence type="predicted"/>